<dbReference type="EMBL" id="CP002546">
    <property type="protein sequence ID" value="ADY58009.1"/>
    <property type="molecule type" value="Genomic_DNA"/>
</dbReference>
<proteinExistence type="predicted"/>
<dbReference type="Proteomes" id="UP000006860">
    <property type="component" value="Chromosome"/>
</dbReference>
<evidence type="ECO:0000313" key="3">
    <source>
        <dbReference type="EMBL" id="ADY58009.1"/>
    </source>
</evidence>
<dbReference type="PROSITE" id="PS51257">
    <property type="entry name" value="PROKAR_LIPOPROTEIN"/>
    <property type="match status" value="1"/>
</dbReference>
<sequence>MDLRVIASLLLPLAFVYGCASQSGWSTGSWCEQGCNVLTGDCRACQAPRWYWSRGRYIHWYDSWVTERSAEACAKKTFRNDPAATAATGDFYCGYQQAFIDLANGGSGVTPAVPPEKYWKANNRSARGYEKAEQWFEGYRAGVCAARGTGRQEFLFVPTSAEAAHAENAVYHPGQYDGWNGPAMHASSWQDGGEYFSPEYDQPGYVTPQDGPPVGDWNY</sequence>
<dbReference type="KEGG" id="pbs:Plabr_0382"/>
<feature type="region of interest" description="Disordered" evidence="1">
    <location>
        <begin position="198"/>
        <end position="219"/>
    </location>
</feature>
<evidence type="ECO:0000256" key="1">
    <source>
        <dbReference type="SAM" id="MobiDB-lite"/>
    </source>
</evidence>
<reference evidence="4" key="1">
    <citation type="submission" date="2011-02" db="EMBL/GenBank/DDBJ databases">
        <title>The complete genome of Planctomyces brasiliensis DSM 5305.</title>
        <authorList>
            <person name="Lucas S."/>
            <person name="Copeland A."/>
            <person name="Lapidus A."/>
            <person name="Bruce D."/>
            <person name="Goodwin L."/>
            <person name="Pitluck S."/>
            <person name="Kyrpides N."/>
            <person name="Mavromatis K."/>
            <person name="Pagani I."/>
            <person name="Ivanova N."/>
            <person name="Ovchinnikova G."/>
            <person name="Lu M."/>
            <person name="Detter J.C."/>
            <person name="Han C."/>
            <person name="Land M."/>
            <person name="Hauser L."/>
            <person name="Markowitz V."/>
            <person name="Cheng J.-F."/>
            <person name="Hugenholtz P."/>
            <person name="Woyke T."/>
            <person name="Wu D."/>
            <person name="Tindall B."/>
            <person name="Pomrenke H.G."/>
            <person name="Brambilla E."/>
            <person name="Klenk H.-P."/>
            <person name="Eisen J.A."/>
        </authorList>
    </citation>
    <scope>NUCLEOTIDE SEQUENCE [LARGE SCALE GENOMIC DNA]</scope>
    <source>
        <strain evidence="4">ATCC 49424 / DSM 5305 / JCM 21570 / NBRC 103401 / IFAM 1448</strain>
    </source>
</reference>
<dbReference type="HOGENOM" id="CLU_1260659_0_0_0"/>
<dbReference type="RefSeq" id="WP_013626753.1">
    <property type="nucleotide sequence ID" value="NC_015174.1"/>
</dbReference>
<dbReference type="AlphaFoldDB" id="F0SRE8"/>
<protein>
    <recommendedName>
        <fullName evidence="5">Lipoprotein</fullName>
    </recommendedName>
</protein>
<feature type="signal peptide" evidence="2">
    <location>
        <begin position="1"/>
        <end position="20"/>
    </location>
</feature>
<dbReference type="OrthoDB" id="215737at2"/>
<keyword evidence="2" id="KW-0732">Signal</keyword>
<evidence type="ECO:0000313" key="4">
    <source>
        <dbReference type="Proteomes" id="UP000006860"/>
    </source>
</evidence>
<evidence type="ECO:0000256" key="2">
    <source>
        <dbReference type="SAM" id="SignalP"/>
    </source>
</evidence>
<feature type="chain" id="PRO_5003256599" description="Lipoprotein" evidence="2">
    <location>
        <begin position="21"/>
        <end position="219"/>
    </location>
</feature>
<keyword evidence="4" id="KW-1185">Reference proteome</keyword>
<name>F0SRE8_RUBBR</name>
<evidence type="ECO:0008006" key="5">
    <source>
        <dbReference type="Google" id="ProtNLM"/>
    </source>
</evidence>
<gene>
    <name evidence="3" type="ordered locus">Plabr_0382</name>
</gene>
<organism evidence="3 4">
    <name type="scientific">Rubinisphaera brasiliensis (strain ATCC 49424 / DSM 5305 / JCM 21570 / IAM 15109 / NBRC 103401 / IFAM 1448)</name>
    <name type="common">Planctomyces brasiliensis</name>
    <dbReference type="NCBI Taxonomy" id="756272"/>
    <lineage>
        <taxon>Bacteria</taxon>
        <taxon>Pseudomonadati</taxon>
        <taxon>Planctomycetota</taxon>
        <taxon>Planctomycetia</taxon>
        <taxon>Planctomycetales</taxon>
        <taxon>Planctomycetaceae</taxon>
        <taxon>Rubinisphaera</taxon>
    </lineage>
</organism>
<accession>F0SRE8</accession>
<dbReference type="STRING" id="756272.Plabr_0382"/>